<dbReference type="PANTHER" id="PTHR34683">
    <property type="entry name" value="EXPRESSED PROTEIN-RELATED"/>
    <property type="match status" value="1"/>
</dbReference>
<dbReference type="Proteomes" id="UP001634007">
    <property type="component" value="Unassembled WGS sequence"/>
</dbReference>
<feature type="signal peptide" evidence="2">
    <location>
        <begin position="1"/>
        <end position="23"/>
    </location>
</feature>
<evidence type="ECO:0000256" key="2">
    <source>
        <dbReference type="SAM" id="SignalP"/>
    </source>
</evidence>
<evidence type="ECO:0000313" key="3">
    <source>
        <dbReference type="EMBL" id="KAL3742842.1"/>
    </source>
</evidence>
<evidence type="ECO:0000313" key="4">
    <source>
        <dbReference type="Proteomes" id="UP001634007"/>
    </source>
</evidence>
<protein>
    <recommendedName>
        <fullName evidence="5">Secreted protein</fullName>
    </recommendedName>
</protein>
<comment type="caution">
    <text evidence="3">The sequence shown here is derived from an EMBL/GenBank/DDBJ whole genome shotgun (WGS) entry which is preliminary data.</text>
</comment>
<accession>A0ABD3KU01</accession>
<feature type="region of interest" description="Disordered" evidence="1">
    <location>
        <begin position="25"/>
        <end position="49"/>
    </location>
</feature>
<proteinExistence type="predicted"/>
<reference evidence="3 4" key="1">
    <citation type="submission" date="2024-11" db="EMBL/GenBank/DDBJ databases">
        <title>Chromosome-level genome assembly of Eucalyptus globulus Labill. provides insights into its genome evolution.</title>
        <authorList>
            <person name="Li X."/>
        </authorList>
    </citation>
    <scope>NUCLEOTIDE SEQUENCE [LARGE SCALE GENOMIC DNA]</scope>
    <source>
        <strain evidence="3">CL2024</strain>
        <tissue evidence="3">Fresh tender leaves</tissue>
    </source>
</reference>
<gene>
    <name evidence="3" type="ORF">ACJRO7_018191</name>
</gene>
<keyword evidence="2" id="KW-0732">Signal</keyword>
<evidence type="ECO:0000256" key="1">
    <source>
        <dbReference type="SAM" id="MobiDB-lite"/>
    </source>
</evidence>
<evidence type="ECO:0008006" key="5">
    <source>
        <dbReference type="Google" id="ProtNLM"/>
    </source>
</evidence>
<organism evidence="3 4">
    <name type="scientific">Eucalyptus globulus</name>
    <name type="common">Tasmanian blue gum</name>
    <dbReference type="NCBI Taxonomy" id="34317"/>
    <lineage>
        <taxon>Eukaryota</taxon>
        <taxon>Viridiplantae</taxon>
        <taxon>Streptophyta</taxon>
        <taxon>Embryophyta</taxon>
        <taxon>Tracheophyta</taxon>
        <taxon>Spermatophyta</taxon>
        <taxon>Magnoliopsida</taxon>
        <taxon>eudicotyledons</taxon>
        <taxon>Gunneridae</taxon>
        <taxon>Pentapetalae</taxon>
        <taxon>rosids</taxon>
        <taxon>malvids</taxon>
        <taxon>Myrtales</taxon>
        <taxon>Myrtaceae</taxon>
        <taxon>Myrtoideae</taxon>
        <taxon>Eucalypteae</taxon>
        <taxon>Eucalyptus</taxon>
    </lineage>
</organism>
<dbReference type="AlphaFoldDB" id="A0ABD3KU01"/>
<feature type="chain" id="PRO_5044821847" description="Secreted protein" evidence="2">
    <location>
        <begin position="24"/>
        <end position="68"/>
    </location>
</feature>
<name>A0ABD3KU01_EUCGL</name>
<keyword evidence="4" id="KW-1185">Reference proteome</keyword>
<sequence length="68" mass="7009">MKGPPSALMASVLAASTAALTSGRAPLLSSSSSGSSEARAGARSSTEDKFAPRFERSKFIETLVIAHR</sequence>
<feature type="compositionally biased region" description="Low complexity" evidence="1">
    <location>
        <begin position="25"/>
        <end position="44"/>
    </location>
</feature>
<dbReference type="PANTHER" id="PTHR34683:SF3">
    <property type="entry name" value="CASP-LIKE PROTEIN"/>
    <property type="match status" value="1"/>
</dbReference>
<dbReference type="EMBL" id="JBJKBG010000004">
    <property type="protein sequence ID" value="KAL3742842.1"/>
    <property type="molecule type" value="Genomic_DNA"/>
</dbReference>